<dbReference type="CDD" id="cd07262">
    <property type="entry name" value="VOC_like"/>
    <property type="match status" value="1"/>
</dbReference>
<evidence type="ECO:0000313" key="2">
    <source>
        <dbReference type="EMBL" id="QSQ26662.1"/>
    </source>
</evidence>
<protein>
    <submittedName>
        <fullName evidence="2">VOC family protein</fullName>
    </submittedName>
</protein>
<name>A0ABX7P876_9BACT</name>
<dbReference type="Gene3D" id="3.10.180.10">
    <property type="entry name" value="2,3-Dihydroxybiphenyl 1,2-Dioxygenase, domain 1"/>
    <property type="match status" value="1"/>
</dbReference>
<gene>
    <name evidence="2" type="ORF">JY651_17780</name>
</gene>
<evidence type="ECO:0000259" key="1">
    <source>
        <dbReference type="PROSITE" id="PS51819"/>
    </source>
</evidence>
<dbReference type="PANTHER" id="PTHR35006:SF2">
    <property type="entry name" value="GLYOXALASE FAMILY PROTEIN (AFU_ORTHOLOGUE AFUA_5G14830)"/>
    <property type="match status" value="1"/>
</dbReference>
<proteinExistence type="predicted"/>
<keyword evidence="3" id="KW-1185">Reference proteome</keyword>
<accession>A0ABX7P876</accession>
<dbReference type="InterPro" id="IPR004360">
    <property type="entry name" value="Glyas_Fos-R_dOase_dom"/>
</dbReference>
<dbReference type="Proteomes" id="UP000662747">
    <property type="component" value="Chromosome"/>
</dbReference>
<dbReference type="Pfam" id="PF00903">
    <property type="entry name" value="Glyoxalase"/>
    <property type="match status" value="1"/>
</dbReference>
<dbReference type="PROSITE" id="PS51819">
    <property type="entry name" value="VOC"/>
    <property type="match status" value="1"/>
</dbReference>
<dbReference type="InterPro" id="IPR037523">
    <property type="entry name" value="VOC_core"/>
</dbReference>
<dbReference type="RefSeq" id="WP_206728207.1">
    <property type="nucleotide sequence ID" value="NZ_CP071090.1"/>
</dbReference>
<organism evidence="2 3">
    <name type="scientific">Pyxidicoccus parkwayensis</name>
    <dbReference type="NCBI Taxonomy" id="2813578"/>
    <lineage>
        <taxon>Bacteria</taxon>
        <taxon>Pseudomonadati</taxon>
        <taxon>Myxococcota</taxon>
        <taxon>Myxococcia</taxon>
        <taxon>Myxococcales</taxon>
        <taxon>Cystobacterineae</taxon>
        <taxon>Myxococcaceae</taxon>
        <taxon>Pyxidicoccus</taxon>
    </lineage>
</organism>
<dbReference type="InterPro" id="IPR029068">
    <property type="entry name" value="Glyas_Bleomycin-R_OHBP_Dase"/>
</dbReference>
<feature type="domain" description="VOC" evidence="1">
    <location>
        <begin position="1"/>
        <end position="118"/>
    </location>
</feature>
<dbReference type="SUPFAM" id="SSF54593">
    <property type="entry name" value="Glyoxalase/Bleomycin resistance protein/Dihydroxybiphenyl dioxygenase"/>
    <property type="match status" value="1"/>
</dbReference>
<dbReference type="EMBL" id="CP071090">
    <property type="protein sequence ID" value="QSQ26662.1"/>
    <property type="molecule type" value="Genomic_DNA"/>
</dbReference>
<sequence>MYDHVGLKVKNVAASVKFYEAALAPLGIVVSNQNAEGAGFGPPGAPALWLNKADATGPGAHLAFSAKTQEAVRAFHAAGLKAGGKDNGAAGPRPDYGPDYYAAFLIDPDGNNVEAVCLKPSR</sequence>
<evidence type="ECO:0000313" key="3">
    <source>
        <dbReference type="Proteomes" id="UP000662747"/>
    </source>
</evidence>
<reference evidence="2 3" key="1">
    <citation type="submission" date="2021-02" db="EMBL/GenBank/DDBJ databases">
        <title>De Novo genome assembly of isolated myxobacteria.</title>
        <authorList>
            <person name="Stevens D.C."/>
        </authorList>
    </citation>
    <scope>NUCLEOTIDE SEQUENCE [LARGE SCALE GENOMIC DNA]</scope>
    <source>
        <strain evidence="3">SCPEA02</strain>
    </source>
</reference>
<dbReference type="PANTHER" id="PTHR35006">
    <property type="entry name" value="GLYOXALASE FAMILY PROTEIN (AFU_ORTHOLOGUE AFUA_5G14830)"/>
    <property type="match status" value="1"/>
</dbReference>